<dbReference type="PROSITE" id="PS50893">
    <property type="entry name" value="ABC_TRANSPORTER_2"/>
    <property type="match status" value="1"/>
</dbReference>
<dbReference type="InterPro" id="IPR015854">
    <property type="entry name" value="ABC_transpr_LolD-like"/>
</dbReference>
<dbReference type="Gene3D" id="3.40.50.300">
    <property type="entry name" value="P-loop containing nucleotide triphosphate hydrolases"/>
    <property type="match status" value="1"/>
</dbReference>
<organism evidence="4 5">
    <name type="scientific">Candidatus Rothia avicola</name>
    <dbReference type="NCBI Taxonomy" id="2840478"/>
    <lineage>
        <taxon>Bacteria</taxon>
        <taxon>Bacillati</taxon>
        <taxon>Actinomycetota</taxon>
        <taxon>Actinomycetes</taxon>
        <taxon>Micrococcales</taxon>
        <taxon>Micrococcaceae</taxon>
        <taxon>Rothia</taxon>
    </lineage>
</organism>
<protein>
    <submittedName>
        <fullName evidence="4">ATP-binding cassette domain-containing protein</fullName>
    </submittedName>
</protein>
<dbReference type="EMBL" id="DXCN01000042">
    <property type="protein sequence ID" value="HIY95142.1"/>
    <property type="molecule type" value="Genomic_DNA"/>
</dbReference>
<keyword evidence="2 4" id="KW-0067">ATP-binding</keyword>
<dbReference type="GO" id="GO:0016887">
    <property type="term" value="F:ATP hydrolysis activity"/>
    <property type="evidence" value="ECO:0007669"/>
    <property type="project" value="InterPro"/>
</dbReference>
<reference evidence="4" key="1">
    <citation type="journal article" date="2021" name="PeerJ">
        <title>Extensive microbial diversity within the chicken gut microbiome revealed by metagenomics and culture.</title>
        <authorList>
            <person name="Gilroy R."/>
            <person name="Ravi A."/>
            <person name="Getino M."/>
            <person name="Pursley I."/>
            <person name="Horton D.L."/>
            <person name="Alikhan N.F."/>
            <person name="Baker D."/>
            <person name="Gharbi K."/>
            <person name="Hall N."/>
            <person name="Watson M."/>
            <person name="Adriaenssens E.M."/>
            <person name="Foster-Nyarko E."/>
            <person name="Jarju S."/>
            <person name="Secka A."/>
            <person name="Antonio M."/>
            <person name="Oren A."/>
            <person name="Chaudhuri R.R."/>
            <person name="La Ragione R."/>
            <person name="Hildebrand F."/>
            <person name="Pallen M.J."/>
        </authorList>
    </citation>
    <scope>NUCLEOTIDE SEQUENCE</scope>
    <source>
        <strain evidence="4">ChiHjej12B11-9195</strain>
    </source>
</reference>
<evidence type="ECO:0000256" key="2">
    <source>
        <dbReference type="ARBA" id="ARBA00022840"/>
    </source>
</evidence>
<dbReference type="PANTHER" id="PTHR24220">
    <property type="entry name" value="IMPORT ATP-BINDING PROTEIN"/>
    <property type="match status" value="1"/>
</dbReference>
<dbReference type="PROSITE" id="PS00211">
    <property type="entry name" value="ABC_TRANSPORTER_1"/>
    <property type="match status" value="1"/>
</dbReference>
<reference evidence="4" key="2">
    <citation type="submission" date="2021-04" db="EMBL/GenBank/DDBJ databases">
        <authorList>
            <person name="Gilroy R."/>
        </authorList>
    </citation>
    <scope>NUCLEOTIDE SEQUENCE</scope>
    <source>
        <strain evidence="4">ChiHjej12B11-9195</strain>
    </source>
</reference>
<keyword evidence="1" id="KW-0547">Nucleotide-binding</keyword>
<dbReference type="Proteomes" id="UP000824134">
    <property type="component" value="Unassembled WGS sequence"/>
</dbReference>
<dbReference type="AlphaFoldDB" id="A0A9D1ZS45"/>
<accession>A0A9D1ZS45</accession>
<dbReference type="InterPro" id="IPR017871">
    <property type="entry name" value="ABC_transporter-like_CS"/>
</dbReference>
<dbReference type="GO" id="GO:0005886">
    <property type="term" value="C:plasma membrane"/>
    <property type="evidence" value="ECO:0007669"/>
    <property type="project" value="TreeGrafter"/>
</dbReference>
<sequence length="252" mass="26513">MTDLRTRPLAAETLAAPSVLELRDIVLDYPDGVDEQGNPRTMRALDHVNLTASRGEFIALTGASGSGKSSLLSVAAGLITPTAGACLINGTDTTAYKDADLAALRRTDIGIIFQQPNLIASLTAAEQLELTARISGARGAELKAARATAADLLDMVGLGKAANRRVHQLSGGQRQRVNIARALMGSPSLLLADEPTSALDAERSAAIVELLAKVTAEFNTATLMITHDLEQVQLTDRAEHMVDGRLENLPAA</sequence>
<comment type="caution">
    <text evidence="4">The sequence shown here is derived from an EMBL/GenBank/DDBJ whole genome shotgun (WGS) entry which is preliminary data.</text>
</comment>
<dbReference type="SUPFAM" id="SSF52540">
    <property type="entry name" value="P-loop containing nucleoside triphosphate hydrolases"/>
    <property type="match status" value="1"/>
</dbReference>
<evidence type="ECO:0000313" key="5">
    <source>
        <dbReference type="Proteomes" id="UP000824134"/>
    </source>
</evidence>
<dbReference type="Pfam" id="PF00005">
    <property type="entry name" value="ABC_tran"/>
    <property type="match status" value="1"/>
</dbReference>
<dbReference type="SMART" id="SM00382">
    <property type="entry name" value="AAA"/>
    <property type="match status" value="1"/>
</dbReference>
<dbReference type="InterPro" id="IPR003439">
    <property type="entry name" value="ABC_transporter-like_ATP-bd"/>
</dbReference>
<dbReference type="InterPro" id="IPR003593">
    <property type="entry name" value="AAA+_ATPase"/>
</dbReference>
<evidence type="ECO:0000313" key="4">
    <source>
        <dbReference type="EMBL" id="HIY95142.1"/>
    </source>
</evidence>
<evidence type="ECO:0000259" key="3">
    <source>
        <dbReference type="PROSITE" id="PS50893"/>
    </source>
</evidence>
<feature type="domain" description="ABC transporter" evidence="3">
    <location>
        <begin position="20"/>
        <end position="252"/>
    </location>
</feature>
<dbReference type="GO" id="GO:0022857">
    <property type="term" value="F:transmembrane transporter activity"/>
    <property type="evidence" value="ECO:0007669"/>
    <property type="project" value="TreeGrafter"/>
</dbReference>
<proteinExistence type="predicted"/>
<name>A0A9D1ZS45_9MICC</name>
<dbReference type="InterPro" id="IPR027417">
    <property type="entry name" value="P-loop_NTPase"/>
</dbReference>
<gene>
    <name evidence="4" type="ORF">H9821_05705</name>
</gene>
<dbReference type="PANTHER" id="PTHR24220:SF685">
    <property type="entry name" value="ABC TRANSPORTER RELATED"/>
    <property type="match status" value="1"/>
</dbReference>
<dbReference type="GO" id="GO:0005524">
    <property type="term" value="F:ATP binding"/>
    <property type="evidence" value="ECO:0007669"/>
    <property type="project" value="UniProtKB-KW"/>
</dbReference>
<evidence type="ECO:0000256" key="1">
    <source>
        <dbReference type="ARBA" id="ARBA00022741"/>
    </source>
</evidence>